<dbReference type="Pfam" id="PF14931">
    <property type="entry name" value="IFT20"/>
    <property type="match status" value="1"/>
</dbReference>
<evidence type="ECO:0000313" key="5">
    <source>
        <dbReference type="EMBL" id="CAG5121456.1"/>
    </source>
</evidence>
<evidence type="ECO:0008006" key="7">
    <source>
        <dbReference type="Google" id="ProtNLM"/>
    </source>
</evidence>
<dbReference type="PANTHER" id="PTHR31978:SF1">
    <property type="entry name" value="INTRAFLAGELLAR TRANSPORT PROTEIN 20 HOMOLOG"/>
    <property type="match status" value="1"/>
</dbReference>
<evidence type="ECO:0000313" key="6">
    <source>
        <dbReference type="Proteomes" id="UP000678393"/>
    </source>
</evidence>
<organism evidence="5 6">
    <name type="scientific">Candidula unifasciata</name>
    <dbReference type="NCBI Taxonomy" id="100452"/>
    <lineage>
        <taxon>Eukaryota</taxon>
        <taxon>Metazoa</taxon>
        <taxon>Spiralia</taxon>
        <taxon>Lophotrochozoa</taxon>
        <taxon>Mollusca</taxon>
        <taxon>Gastropoda</taxon>
        <taxon>Heterobranchia</taxon>
        <taxon>Euthyneura</taxon>
        <taxon>Panpulmonata</taxon>
        <taxon>Eupulmonata</taxon>
        <taxon>Stylommatophora</taxon>
        <taxon>Helicina</taxon>
        <taxon>Helicoidea</taxon>
        <taxon>Geomitridae</taxon>
        <taxon>Candidula</taxon>
    </lineage>
</organism>
<comment type="caution">
    <text evidence="5">The sequence shown here is derived from an EMBL/GenBank/DDBJ whole genome shotgun (WGS) entry which is preliminary data.</text>
</comment>
<comment type="subcellular location">
    <subcellularLocation>
        <location evidence="1">Cell projection</location>
        <location evidence="1">Cilium</location>
    </subcellularLocation>
</comment>
<evidence type="ECO:0000256" key="3">
    <source>
        <dbReference type="ARBA" id="ARBA00023273"/>
    </source>
</evidence>
<dbReference type="OrthoDB" id="10254896at2759"/>
<gene>
    <name evidence="5" type="ORF">CUNI_LOCUS7014</name>
</gene>
<keyword evidence="2 4" id="KW-0175">Coiled coil</keyword>
<dbReference type="AlphaFoldDB" id="A0A8S3Z463"/>
<protein>
    <recommendedName>
        <fullName evidence="7">Intraflagellar transport protein 20</fullName>
    </recommendedName>
</protein>
<dbReference type="GO" id="GO:0030990">
    <property type="term" value="C:intraciliary transport particle"/>
    <property type="evidence" value="ECO:0007669"/>
    <property type="project" value="TreeGrafter"/>
</dbReference>
<dbReference type="InterPro" id="IPR028172">
    <property type="entry name" value="FT20"/>
</dbReference>
<dbReference type="EMBL" id="CAJHNH020001091">
    <property type="protein sequence ID" value="CAG5121456.1"/>
    <property type="molecule type" value="Genomic_DNA"/>
</dbReference>
<reference evidence="5" key="1">
    <citation type="submission" date="2021-04" db="EMBL/GenBank/DDBJ databases">
        <authorList>
            <consortium name="Molecular Ecology Group"/>
        </authorList>
    </citation>
    <scope>NUCLEOTIDE SEQUENCE</scope>
</reference>
<dbReference type="GO" id="GO:0061512">
    <property type="term" value="P:protein localization to cilium"/>
    <property type="evidence" value="ECO:0007669"/>
    <property type="project" value="TreeGrafter"/>
</dbReference>
<dbReference type="GO" id="GO:0005813">
    <property type="term" value="C:centrosome"/>
    <property type="evidence" value="ECO:0007669"/>
    <property type="project" value="TreeGrafter"/>
</dbReference>
<accession>A0A8S3Z463</accession>
<feature type="non-terminal residue" evidence="5">
    <location>
        <position position="89"/>
    </location>
</feature>
<evidence type="ECO:0000256" key="1">
    <source>
        <dbReference type="ARBA" id="ARBA00004138"/>
    </source>
</evidence>
<keyword evidence="3" id="KW-0966">Cell projection</keyword>
<evidence type="ECO:0000256" key="2">
    <source>
        <dbReference type="ARBA" id="ARBA00023054"/>
    </source>
</evidence>
<dbReference type="GO" id="GO:0036064">
    <property type="term" value="C:ciliary basal body"/>
    <property type="evidence" value="ECO:0007669"/>
    <property type="project" value="TreeGrafter"/>
</dbReference>
<dbReference type="GO" id="GO:0005737">
    <property type="term" value="C:cytoplasm"/>
    <property type="evidence" value="ECO:0007669"/>
    <property type="project" value="TreeGrafter"/>
</dbReference>
<feature type="coiled-coil region" evidence="4">
    <location>
        <begin position="36"/>
        <end position="63"/>
    </location>
</feature>
<keyword evidence="6" id="KW-1185">Reference proteome</keyword>
<dbReference type="Proteomes" id="UP000678393">
    <property type="component" value="Unassembled WGS sequence"/>
</dbReference>
<dbReference type="GO" id="GO:0097546">
    <property type="term" value="C:ciliary base"/>
    <property type="evidence" value="ECO:0007669"/>
    <property type="project" value="TreeGrafter"/>
</dbReference>
<dbReference type="PANTHER" id="PTHR31978">
    <property type="entry name" value="INTRAFLAGELLAR TRANSPORT PROTEIN 20 HOMOLOG"/>
    <property type="match status" value="1"/>
</dbReference>
<sequence length="89" mass="10280">IVDFQKIVGTFMGMVDSVAKEVEGEKMKAIGARNLLKSISKQRESQQQQLQALITEKRMQQERLRIQYDALVKEEAGQNEFLEQLILQK</sequence>
<dbReference type="GO" id="GO:0097730">
    <property type="term" value="C:non-motile cilium"/>
    <property type="evidence" value="ECO:0007669"/>
    <property type="project" value="TreeGrafter"/>
</dbReference>
<name>A0A8S3Z463_9EUPU</name>
<evidence type="ECO:0000256" key="4">
    <source>
        <dbReference type="SAM" id="Coils"/>
    </source>
</evidence>
<dbReference type="GO" id="GO:0060271">
    <property type="term" value="P:cilium assembly"/>
    <property type="evidence" value="ECO:0007669"/>
    <property type="project" value="TreeGrafter"/>
</dbReference>
<proteinExistence type="predicted"/>